<evidence type="ECO:0000256" key="6">
    <source>
        <dbReference type="ARBA" id="ARBA00022801"/>
    </source>
</evidence>
<sequence length="417" mass="47898">MGVFQNTQYIYNPFLACFPENTRKGARTYVFSSASGFLRRFTSAIKIFSVRRKLLSFLTSLSTLWLLLGVGCQYVPPHVFWPAGFISMSLPGALVMNGVLLLLWLWHRPVWALWPALLIFLFWGQHTRYFNLSGTNESLTPEDRLIKVLSYNVRVFNVYKHLHEADPDLPEKEMEWVAEHPADILCLQEFYNEKGHKTWDSRKRVGKQQKREIYVGKALTNNIGAEFGLAIFSKYPIVKKGTVSFDRPTKNQVIFVDVKLPSKDTLRVYNMHLESMAIEEKDVEAAVQSEAGLKTKGRNIARRLKGGFIARSHQVNKLLEHIQESRHPVLLCGDLNDLPSSYTYQQLRRHLKNGFEEGGNGFGFTYNGKLPIRIDNQFFSDRLELLQFDVLDQIQFTDHFPLTSTYVLNAPAAEEGD</sequence>
<dbReference type="PANTHER" id="PTHR15822:SF4">
    <property type="entry name" value="TYROSYL-DNA PHOSPHODIESTERASE 2"/>
    <property type="match status" value="1"/>
</dbReference>
<dbReference type="SUPFAM" id="SSF56219">
    <property type="entry name" value="DNase I-like"/>
    <property type="match status" value="1"/>
</dbReference>
<feature type="transmembrane region" description="Helical" evidence="9">
    <location>
        <begin position="110"/>
        <end position="126"/>
    </location>
</feature>
<gene>
    <name evidence="11" type="ORF">EFB08_15955</name>
</gene>
<dbReference type="Proteomes" id="UP000272117">
    <property type="component" value="Unassembled WGS sequence"/>
</dbReference>
<keyword evidence="11" id="KW-0255">Endonuclease</keyword>
<keyword evidence="12" id="KW-1185">Reference proteome</keyword>
<dbReference type="Gene3D" id="3.60.10.10">
    <property type="entry name" value="Endonuclease/exonuclease/phosphatase"/>
    <property type="match status" value="1"/>
</dbReference>
<evidence type="ECO:0000313" key="12">
    <source>
        <dbReference type="Proteomes" id="UP000272117"/>
    </source>
</evidence>
<dbReference type="AlphaFoldDB" id="A0A3M9MN51"/>
<evidence type="ECO:0000256" key="7">
    <source>
        <dbReference type="ARBA" id="ARBA00022842"/>
    </source>
</evidence>
<evidence type="ECO:0000256" key="1">
    <source>
        <dbReference type="ARBA" id="ARBA00001936"/>
    </source>
</evidence>
<protein>
    <submittedName>
        <fullName evidence="11">Endonuclease/exonuclease/phosphatase</fullName>
    </submittedName>
</protein>
<organism evidence="11 12">
    <name type="scientific">Rufibacter latericius</name>
    <dbReference type="NCBI Taxonomy" id="2487040"/>
    <lineage>
        <taxon>Bacteria</taxon>
        <taxon>Pseudomonadati</taxon>
        <taxon>Bacteroidota</taxon>
        <taxon>Cytophagia</taxon>
        <taxon>Cytophagales</taxon>
        <taxon>Hymenobacteraceae</taxon>
        <taxon>Rufibacter</taxon>
    </lineage>
</organism>
<evidence type="ECO:0000256" key="8">
    <source>
        <dbReference type="ARBA" id="ARBA00023204"/>
    </source>
</evidence>
<evidence type="ECO:0000313" key="11">
    <source>
        <dbReference type="EMBL" id="RNI26293.1"/>
    </source>
</evidence>
<dbReference type="PANTHER" id="PTHR15822">
    <property type="entry name" value="TRAF AND TNF RECEPTOR-ASSOCIATED PROTEIN"/>
    <property type="match status" value="1"/>
</dbReference>
<evidence type="ECO:0000256" key="3">
    <source>
        <dbReference type="ARBA" id="ARBA00022722"/>
    </source>
</evidence>
<dbReference type="GO" id="GO:0004527">
    <property type="term" value="F:exonuclease activity"/>
    <property type="evidence" value="ECO:0007669"/>
    <property type="project" value="UniProtKB-KW"/>
</dbReference>
<keyword evidence="9" id="KW-0812">Transmembrane</keyword>
<dbReference type="OrthoDB" id="635146at2"/>
<dbReference type="GO" id="GO:0006281">
    <property type="term" value="P:DNA repair"/>
    <property type="evidence" value="ECO:0007669"/>
    <property type="project" value="UniProtKB-KW"/>
</dbReference>
<keyword evidence="9" id="KW-1133">Transmembrane helix</keyword>
<evidence type="ECO:0000259" key="10">
    <source>
        <dbReference type="Pfam" id="PF03372"/>
    </source>
</evidence>
<dbReference type="EMBL" id="RJJD01000008">
    <property type="protein sequence ID" value="RNI26293.1"/>
    <property type="molecule type" value="Genomic_DNA"/>
</dbReference>
<keyword evidence="4" id="KW-0479">Metal-binding</keyword>
<keyword evidence="7" id="KW-0460">Magnesium</keyword>
<reference evidence="11 12" key="1">
    <citation type="submission" date="2018-11" db="EMBL/GenBank/DDBJ databases">
        <title>Rufibacter latericius sp. nov., isolated from water in Baiyang Lake.</title>
        <authorList>
            <person name="Yang Y."/>
        </authorList>
    </citation>
    <scope>NUCLEOTIDE SEQUENCE [LARGE SCALE GENOMIC DNA]</scope>
    <source>
        <strain evidence="11 12">R-22-1c-1</strain>
    </source>
</reference>
<evidence type="ECO:0000256" key="4">
    <source>
        <dbReference type="ARBA" id="ARBA00022723"/>
    </source>
</evidence>
<comment type="cofactor">
    <cofactor evidence="2">
        <name>Mg(2+)</name>
        <dbReference type="ChEBI" id="CHEBI:18420"/>
    </cofactor>
</comment>
<keyword evidence="9" id="KW-0472">Membrane</keyword>
<feature type="transmembrane region" description="Helical" evidence="9">
    <location>
        <begin position="82"/>
        <end position="103"/>
    </location>
</feature>
<dbReference type="InterPro" id="IPR051547">
    <property type="entry name" value="TDP2-like"/>
</dbReference>
<keyword evidence="11" id="KW-0269">Exonuclease</keyword>
<dbReference type="GO" id="GO:0046872">
    <property type="term" value="F:metal ion binding"/>
    <property type="evidence" value="ECO:0007669"/>
    <property type="project" value="UniProtKB-KW"/>
</dbReference>
<keyword evidence="5" id="KW-0227">DNA damage</keyword>
<evidence type="ECO:0000256" key="5">
    <source>
        <dbReference type="ARBA" id="ARBA00022763"/>
    </source>
</evidence>
<accession>A0A3M9MN51</accession>
<evidence type="ECO:0000256" key="9">
    <source>
        <dbReference type="SAM" id="Phobius"/>
    </source>
</evidence>
<keyword evidence="6" id="KW-0378">Hydrolase</keyword>
<keyword evidence="3" id="KW-0540">Nuclease</keyword>
<proteinExistence type="predicted"/>
<dbReference type="Pfam" id="PF03372">
    <property type="entry name" value="Exo_endo_phos"/>
    <property type="match status" value="1"/>
</dbReference>
<evidence type="ECO:0000256" key="2">
    <source>
        <dbReference type="ARBA" id="ARBA00001946"/>
    </source>
</evidence>
<comment type="cofactor">
    <cofactor evidence="1">
        <name>Mn(2+)</name>
        <dbReference type="ChEBI" id="CHEBI:29035"/>
    </cofactor>
</comment>
<name>A0A3M9MN51_9BACT</name>
<keyword evidence="8" id="KW-0234">DNA repair</keyword>
<dbReference type="InterPro" id="IPR036691">
    <property type="entry name" value="Endo/exonu/phosph_ase_sf"/>
</dbReference>
<dbReference type="GO" id="GO:0004519">
    <property type="term" value="F:endonuclease activity"/>
    <property type="evidence" value="ECO:0007669"/>
    <property type="project" value="UniProtKB-KW"/>
</dbReference>
<dbReference type="CDD" id="cd09084">
    <property type="entry name" value="EEP-2"/>
    <property type="match status" value="1"/>
</dbReference>
<feature type="domain" description="Endonuclease/exonuclease/phosphatase" evidence="10">
    <location>
        <begin position="149"/>
        <end position="399"/>
    </location>
</feature>
<dbReference type="InterPro" id="IPR005135">
    <property type="entry name" value="Endo/exonuclease/phosphatase"/>
</dbReference>
<feature type="transmembrane region" description="Helical" evidence="9">
    <location>
        <begin position="54"/>
        <end position="76"/>
    </location>
</feature>
<comment type="caution">
    <text evidence="11">The sequence shown here is derived from an EMBL/GenBank/DDBJ whole genome shotgun (WGS) entry which is preliminary data.</text>
</comment>